<dbReference type="InterPro" id="IPR011990">
    <property type="entry name" value="TPR-like_helical_dom_sf"/>
</dbReference>
<evidence type="ECO:0000259" key="7">
    <source>
        <dbReference type="Pfam" id="PF14322"/>
    </source>
</evidence>
<comment type="subcellular location">
    <subcellularLocation>
        <location evidence="1">Cell outer membrane</location>
    </subcellularLocation>
</comment>
<evidence type="ECO:0000256" key="4">
    <source>
        <dbReference type="ARBA" id="ARBA00023136"/>
    </source>
</evidence>
<dbReference type="InterPro" id="IPR012944">
    <property type="entry name" value="SusD_RagB_dom"/>
</dbReference>
<dbReference type="EMBL" id="FQWE01000010">
    <property type="protein sequence ID" value="SHG37767.1"/>
    <property type="molecule type" value="Genomic_DNA"/>
</dbReference>
<dbReference type="Gene3D" id="2.20.20.130">
    <property type="match status" value="1"/>
</dbReference>
<evidence type="ECO:0000256" key="5">
    <source>
        <dbReference type="ARBA" id="ARBA00023237"/>
    </source>
</evidence>
<dbReference type="Gene3D" id="1.25.40.390">
    <property type="match status" value="1"/>
</dbReference>
<evidence type="ECO:0000256" key="3">
    <source>
        <dbReference type="ARBA" id="ARBA00022729"/>
    </source>
</evidence>
<feature type="domain" description="RagB/SusD" evidence="6">
    <location>
        <begin position="361"/>
        <end position="493"/>
    </location>
</feature>
<evidence type="ECO:0000259" key="6">
    <source>
        <dbReference type="Pfam" id="PF07980"/>
    </source>
</evidence>
<feature type="domain" description="SusD-like N-terminal" evidence="7">
    <location>
        <begin position="112"/>
        <end position="250"/>
    </location>
</feature>
<keyword evidence="3" id="KW-0732">Signal</keyword>
<name>A0A1M5JB39_9FLAO</name>
<evidence type="ECO:0000256" key="2">
    <source>
        <dbReference type="ARBA" id="ARBA00006275"/>
    </source>
</evidence>
<keyword evidence="4" id="KW-0472">Membrane</keyword>
<evidence type="ECO:0000256" key="1">
    <source>
        <dbReference type="ARBA" id="ARBA00004442"/>
    </source>
</evidence>
<keyword evidence="9" id="KW-1185">Reference proteome</keyword>
<dbReference type="STRING" id="271157.SAMN05444396_11057"/>
<keyword evidence="5" id="KW-0998">Cell outer membrane</keyword>
<organism evidence="8 9">
    <name type="scientific">Flavobacterium segetis</name>
    <dbReference type="NCBI Taxonomy" id="271157"/>
    <lineage>
        <taxon>Bacteria</taxon>
        <taxon>Pseudomonadati</taxon>
        <taxon>Bacteroidota</taxon>
        <taxon>Flavobacteriia</taxon>
        <taxon>Flavobacteriales</taxon>
        <taxon>Flavobacteriaceae</taxon>
        <taxon>Flavobacterium</taxon>
    </lineage>
</organism>
<evidence type="ECO:0000313" key="8">
    <source>
        <dbReference type="EMBL" id="SHG37767.1"/>
    </source>
</evidence>
<dbReference type="AlphaFoldDB" id="A0A1M5JB39"/>
<dbReference type="Gene3D" id="1.25.40.900">
    <property type="match status" value="1"/>
</dbReference>
<dbReference type="SUPFAM" id="SSF48452">
    <property type="entry name" value="TPR-like"/>
    <property type="match status" value="1"/>
</dbReference>
<dbReference type="PROSITE" id="PS51257">
    <property type="entry name" value="PROKAR_LIPOPROTEIN"/>
    <property type="match status" value="1"/>
</dbReference>
<dbReference type="OrthoDB" id="630434at2"/>
<protein>
    <submittedName>
        <fullName evidence="8">SusD family protein</fullName>
    </submittedName>
</protein>
<comment type="similarity">
    <text evidence="2">Belongs to the SusD family.</text>
</comment>
<evidence type="ECO:0000313" key="9">
    <source>
        <dbReference type="Proteomes" id="UP000184036"/>
    </source>
</evidence>
<dbReference type="Pfam" id="PF14322">
    <property type="entry name" value="SusD-like_3"/>
    <property type="match status" value="1"/>
</dbReference>
<dbReference type="Pfam" id="PF07980">
    <property type="entry name" value="SusD_RagB"/>
    <property type="match status" value="1"/>
</dbReference>
<accession>A0A1M5JB39</accession>
<reference evidence="9" key="1">
    <citation type="submission" date="2016-11" db="EMBL/GenBank/DDBJ databases">
        <authorList>
            <person name="Varghese N."/>
            <person name="Submissions S."/>
        </authorList>
    </citation>
    <scope>NUCLEOTIDE SEQUENCE [LARGE SCALE GENOMIC DNA]</scope>
    <source>
        <strain evidence="9">DSM 19741</strain>
    </source>
</reference>
<dbReference type="RefSeq" id="WP_072993377.1">
    <property type="nucleotide sequence ID" value="NZ_FQWE01000010.1"/>
</dbReference>
<dbReference type="InterPro" id="IPR033985">
    <property type="entry name" value="SusD-like_N"/>
</dbReference>
<dbReference type="Proteomes" id="UP000184036">
    <property type="component" value="Unassembled WGS sequence"/>
</dbReference>
<dbReference type="GO" id="GO:0009279">
    <property type="term" value="C:cell outer membrane"/>
    <property type="evidence" value="ECO:0007669"/>
    <property type="project" value="UniProtKB-SubCell"/>
</dbReference>
<proteinExistence type="inferred from homology"/>
<gene>
    <name evidence="8" type="ORF">SAMN05444396_11057</name>
</gene>
<sequence length="493" mass="55234">MKNRKNVSYFKYTFIIVLFFLLQSCSNFLEQEPGSQTSISEQLSTKNGMLKALNGTYGSLEANVRGERFAVYADLMGGNLKFTPTIAGSTKGQITVPVNIENIYAFQDLAISSDFNIFYDSSYDIINQTNLILENIDILPDATDVEKKQIRAEALAIRAYTHYFLTLIYTQALAGNTNQDTQLGIIYNKKSLKDGLTYPKRETLRKTYSLIVEDVKAALDNFSGAPILAGPSYTFFNPTNTKALLARVYLSMNDWQNAFITANNIITTSGISLVASENYITQWEQTNLPISENLLEFSIPRDSGGDVGGSLSSYFGYFSATNYSKYVASQDLLSLYEPTDIRKQLFLQKPLPTLINGVIVNVNYSFTKKLQDNPGYSAFRLSEIYLIRAEAAFGLGDLETTKTDINTIRSRAKATLLTSIIGLEQALLLERRKELCFEGHLFFDLARRNQSVSRTDGCLSQNCNLTYPSPKFVLPIPLKNININSNLQQNESY</sequence>